<evidence type="ECO:0000313" key="2">
    <source>
        <dbReference type="Proteomes" id="UP000177596"/>
    </source>
</evidence>
<comment type="caution">
    <text evidence="1">The sequence shown here is derived from an EMBL/GenBank/DDBJ whole genome shotgun (WGS) entry which is preliminary data.</text>
</comment>
<reference evidence="1 2" key="1">
    <citation type="journal article" date="2016" name="Nat. Commun.">
        <title>Thousands of microbial genomes shed light on interconnected biogeochemical processes in an aquifer system.</title>
        <authorList>
            <person name="Anantharaman K."/>
            <person name="Brown C.T."/>
            <person name="Hug L.A."/>
            <person name="Sharon I."/>
            <person name="Castelle C.J."/>
            <person name="Probst A.J."/>
            <person name="Thomas B.C."/>
            <person name="Singh A."/>
            <person name="Wilkins M.J."/>
            <person name="Karaoz U."/>
            <person name="Brodie E.L."/>
            <person name="Williams K.H."/>
            <person name="Hubbard S.S."/>
            <person name="Banfield J.F."/>
        </authorList>
    </citation>
    <scope>NUCLEOTIDE SEQUENCE [LARGE SCALE GENOMIC DNA]</scope>
</reference>
<protein>
    <submittedName>
        <fullName evidence="1">Uncharacterized protein</fullName>
    </submittedName>
</protein>
<accession>A0A1F8DHQ6</accession>
<dbReference type="EMBL" id="MGIL01000015">
    <property type="protein sequence ID" value="OGM88134.1"/>
    <property type="molecule type" value="Genomic_DNA"/>
</dbReference>
<proteinExistence type="predicted"/>
<organism evidence="1 2">
    <name type="scientific">Candidatus Woesebacteria bacterium RIFOXYD1_FULL_43_18</name>
    <dbReference type="NCBI Taxonomy" id="1802551"/>
    <lineage>
        <taxon>Bacteria</taxon>
        <taxon>Candidatus Woeseibacteriota</taxon>
    </lineage>
</organism>
<gene>
    <name evidence="1" type="ORF">A2573_01850</name>
</gene>
<name>A0A1F8DHQ6_9BACT</name>
<dbReference type="AlphaFoldDB" id="A0A1F8DHQ6"/>
<dbReference type="Proteomes" id="UP000177596">
    <property type="component" value="Unassembled WGS sequence"/>
</dbReference>
<sequence length="178" mass="19269">MKVTFLLLILFLLLLTKTDQALAEIKVVESPTPTLNKILLPAGSPLPQKPLLPTGTPRPIKPLLSPIPAPVKVQSGILLEVNESGKLVAETDSIKKVLAKNPEEITGLAKNQGLDEVTELNLNESAGEFKYVVNGNKIEKLLLVFRVSLPTALTFSDSGKLEKSIQSPLVKLIDFLSN</sequence>
<evidence type="ECO:0000313" key="1">
    <source>
        <dbReference type="EMBL" id="OGM88134.1"/>
    </source>
</evidence>